<keyword evidence="3" id="KW-0820">tRNA-binding</keyword>
<evidence type="ECO:0000313" key="4">
    <source>
        <dbReference type="EMBL" id="GAA0338907.1"/>
    </source>
</evidence>
<evidence type="ECO:0000256" key="2">
    <source>
        <dbReference type="ARBA" id="ARBA00022694"/>
    </source>
</evidence>
<dbReference type="HAMAP" id="MF_01539">
    <property type="entry name" value="TmcAL"/>
    <property type="match status" value="1"/>
</dbReference>
<dbReference type="EMBL" id="BAAADJ010000055">
    <property type="protein sequence ID" value="GAA0338907.1"/>
    <property type="molecule type" value="Genomic_DNA"/>
</dbReference>
<dbReference type="InterPro" id="IPR008513">
    <property type="entry name" value="tRNA(Met)_cyd_acetate_ligase"/>
</dbReference>
<evidence type="ECO:0000256" key="3">
    <source>
        <dbReference type="HAMAP-Rule" id="MF_01539"/>
    </source>
</evidence>
<evidence type="ECO:0000256" key="1">
    <source>
        <dbReference type="ARBA" id="ARBA00022598"/>
    </source>
</evidence>
<accession>A0ABP3GAS7</accession>
<dbReference type="PANTHER" id="PTHR37825">
    <property type="entry name" value="TRNA(MET) CYTIDINE ACETATE LIGASE"/>
    <property type="match status" value="1"/>
</dbReference>
<sequence>MKSVGVIVEYNPFHNGHLFHLQESKRVTDADIVIAVMSGHFLQRGEPALVSKWARTKMALKAGIDLVVELPYQFATQQAEVFANGAISLLEALQCDAFAFGSESGNITSFVNTLQAVNDNDATIQQRIQLEVKKGNSYPKAISNAYVSLLEKDQDDLLDLSKPNNILGFHYVKALVEQKGNMKPFTITRKNAHYHDEHFASATIASATSIRKAIFNTTEQSDSAQIAQYVPSTTYEELHSYQQAIGTFHSWELYWPYLQYRIQTASLEELRNIYEVEEGIEYRLKQISLEAQSFHSFMEELKTKRYTWTRLQRMCLHILTNTTNHELSKQNRKASYIRILGMSQNGQAFIRKKKKELDMPIISNVKREHSDLLHTDLKAALTYNLPIQKKKPLNEEYSSHPVFI</sequence>
<comment type="caution">
    <text evidence="3">Lacks conserved residue(s) required for the propagation of feature annotation.</text>
</comment>
<dbReference type="NCBIfam" id="NF010191">
    <property type="entry name" value="PRK13670.1"/>
    <property type="match status" value="1"/>
</dbReference>
<comment type="caution">
    <text evidence="4">The sequence shown here is derived from an EMBL/GenBank/DDBJ whole genome shotgun (WGS) entry which is preliminary data.</text>
</comment>
<dbReference type="SUPFAM" id="SSF52374">
    <property type="entry name" value="Nucleotidylyl transferase"/>
    <property type="match status" value="1"/>
</dbReference>
<feature type="binding site" evidence="3">
    <location>
        <position position="189"/>
    </location>
    <ligand>
        <name>ATP</name>
        <dbReference type="ChEBI" id="CHEBI:30616"/>
    </ligand>
</feature>
<comment type="subcellular location">
    <subcellularLocation>
        <location evidence="3">Cytoplasm</location>
    </subcellularLocation>
</comment>
<keyword evidence="2 3" id="KW-0819">tRNA processing</keyword>
<dbReference type="InterPro" id="IPR014729">
    <property type="entry name" value="Rossmann-like_a/b/a_fold"/>
</dbReference>
<keyword evidence="3" id="KW-0963">Cytoplasm</keyword>
<comment type="similarity">
    <text evidence="3">Belongs to the TmcAL family.</text>
</comment>
<keyword evidence="1 3" id="KW-0436">Ligase</keyword>
<comment type="catalytic activity">
    <reaction evidence="3">
        <text>cytidine(34) in elongator tRNA(Met) + acetate + ATP = N(4)-acetylcytidine(34) in elongator tRNA(Met) + AMP + diphosphate</text>
        <dbReference type="Rhea" id="RHEA:58144"/>
        <dbReference type="Rhea" id="RHEA-COMP:10693"/>
        <dbReference type="Rhea" id="RHEA-COMP:10694"/>
        <dbReference type="ChEBI" id="CHEBI:30089"/>
        <dbReference type="ChEBI" id="CHEBI:30616"/>
        <dbReference type="ChEBI" id="CHEBI:33019"/>
        <dbReference type="ChEBI" id="CHEBI:74900"/>
        <dbReference type="ChEBI" id="CHEBI:82748"/>
        <dbReference type="ChEBI" id="CHEBI:456215"/>
    </reaction>
</comment>
<keyword evidence="3" id="KW-0694">RNA-binding</keyword>
<evidence type="ECO:0000313" key="5">
    <source>
        <dbReference type="Proteomes" id="UP001500782"/>
    </source>
</evidence>
<protein>
    <recommendedName>
        <fullName evidence="3">tRNA(Met) cytidine acetate ligase</fullName>
        <ecNumber evidence="3">6.3.4.-</ecNumber>
    </recommendedName>
</protein>
<keyword evidence="3" id="KW-0067">ATP-binding</keyword>
<name>A0ABP3GAS7_9BACI</name>
<dbReference type="PANTHER" id="PTHR37825:SF1">
    <property type="entry name" value="TRNA(MET) CYTIDINE ACETATE LIGASE"/>
    <property type="match status" value="1"/>
</dbReference>
<keyword evidence="3" id="KW-0547">Nucleotide-binding</keyword>
<proteinExistence type="inferred from homology"/>
<dbReference type="Gene3D" id="3.40.50.620">
    <property type="entry name" value="HUPs"/>
    <property type="match status" value="1"/>
</dbReference>
<dbReference type="RefSeq" id="WP_343800943.1">
    <property type="nucleotide sequence ID" value="NZ_BAAADJ010000055.1"/>
</dbReference>
<feature type="binding site" evidence="3">
    <location>
        <position position="101"/>
    </location>
    <ligand>
        <name>ATP</name>
        <dbReference type="ChEBI" id="CHEBI:30616"/>
    </ligand>
</feature>
<organism evidence="4 5">
    <name type="scientific">Bacillus carboniphilus</name>
    <dbReference type="NCBI Taxonomy" id="86663"/>
    <lineage>
        <taxon>Bacteria</taxon>
        <taxon>Bacillati</taxon>
        <taxon>Bacillota</taxon>
        <taxon>Bacilli</taxon>
        <taxon>Bacillales</taxon>
        <taxon>Bacillaceae</taxon>
        <taxon>Bacillus</taxon>
    </lineage>
</organism>
<keyword evidence="5" id="KW-1185">Reference proteome</keyword>
<reference evidence="5" key="1">
    <citation type="journal article" date="2019" name="Int. J. Syst. Evol. Microbiol.">
        <title>The Global Catalogue of Microorganisms (GCM) 10K type strain sequencing project: providing services to taxonomists for standard genome sequencing and annotation.</title>
        <authorList>
            <consortium name="The Broad Institute Genomics Platform"/>
            <consortium name="The Broad Institute Genome Sequencing Center for Infectious Disease"/>
            <person name="Wu L."/>
            <person name="Ma J."/>
        </authorList>
    </citation>
    <scope>NUCLEOTIDE SEQUENCE [LARGE SCALE GENOMIC DNA]</scope>
    <source>
        <strain evidence="5">JCM 9731</strain>
    </source>
</reference>
<feature type="binding site" evidence="3">
    <location>
        <begin position="7"/>
        <end position="20"/>
    </location>
    <ligand>
        <name>ATP</name>
        <dbReference type="ChEBI" id="CHEBI:30616"/>
    </ligand>
</feature>
<dbReference type="Proteomes" id="UP001500782">
    <property type="component" value="Unassembled WGS sequence"/>
</dbReference>
<dbReference type="Pfam" id="PF05636">
    <property type="entry name" value="HIGH_NTase1"/>
    <property type="match status" value="1"/>
</dbReference>
<dbReference type="EC" id="6.3.4.-" evidence="3"/>
<feature type="binding site" evidence="3">
    <location>
        <position position="164"/>
    </location>
    <ligand>
        <name>ATP</name>
        <dbReference type="ChEBI" id="CHEBI:30616"/>
    </ligand>
</feature>
<comment type="function">
    <text evidence="3">Catalyzes the formation of N(4)-acetylcytidine (ac(4)C) at the wobble position of elongator tRNA(Met), using acetate and ATP as substrates. First activates an acetate ion to form acetyladenylate (Ac-AMP) and then transfers the acetyl group to tRNA to form ac(4)C34.</text>
</comment>
<gene>
    <name evidence="3" type="primary">tmcAL</name>
    <name evidence="4" type="ORF">GCM10008967_31500</name>
</gene>